<evidence type="ECO:0008006" key="3">
    <source>
        <dbReference type="Google" id="ProtNLM"/>
    </source>
</evidence>
<dbReference type="InterPro" id="IPR012340">
    <property type="entry name" value="NA-bd_OB-fold"/>
</dbReference>
<proteinExistence type="predicted"/>
<gene>
    <name evidence="1" type="ORF">MERR_LOCUS39920</name>
</gene>
<dbReference type="Gene3D" id="2.40.50.140">
    <property type="entry name" value="Nucleic acid-binding proteins"/>
    <property type="match status" value="1"/>
</dbReference>
<comment type="caution">
    <text evidence="1">The sequence shown here is derived from an EMBL/GenBank/DDBJ whole genome shotgun (WGS) entry which is preliminary data.</text>
</comment>
<reference evidence="1" key="1">
    <citation type="submission" date="2020-01" db="EMBL/GenBank/DDBJ databases">
        <authorList>
            <person name="Mishra B."/>
        </authorList>
    </citation>
    <scope>NUCLEOTIDE SEQUENCE [LARGE SCALE GENOMIC DNA]</scope>
</reference>
<dbReference type="EMBL" id="CACVBM020001507">
    <property type="protein sequence ID" value="CAA7052685.1"/>
    <property type="molecule type" value="Genomic_DNA"/>
</dbReference>
<protein>
    <recommendedName>
        <fullName evidence="3">DUF223 domain-containing protein</fullName>
    </recommendedName>
</protein>
<organism evidence="1 2">
    <name type="scientific">Microthlaspi erraticum</name>
    <dbReference type="NCBI Taxonomy" id="1685480"/>
    <lineage>
        <taxon>Eukaryota</taxon>
        <taxon>Viridiplantae</taxon>
        <taxon>Streptophyta</taxon>
        <taxon>Embryophyta</taxon>
        <taxon>Tracheophyta</taxon>
        <taxon>Spermatophyta</taxon>
        <taxon>Magnoliopsida</taxon>
        <taxon>eudicotyledons</taxon>
        <taxon>Gunneridae</taxon>
        <taxon>Pentapetalae</taxon>
        <taxon>rosids</taxon>
        <taxon>malvids</taxon>
        <taxon>Brassicales</taxon>
        <taxon>Brassicaceae</taxon>
        <taxon>Coluteocarpeae</taxon>
        <taxon>Microthlaspi</taxon>
    </lineage>
</organism>
<evidence type="ECO:0000313" key="1">
    <source>
        <dbReference type="EMBL" id="CAA7052685.1"/>
    </source>
</evidence>
<sequence length="197" mass="22597">MYEGQWKILKRFNVVNAPESVGRFADNPFELIINEHTESDTAQGPDLPHYMVFKDFKQVKAGQRLTPSPLDNFETSTYMCCDAGNVDFIGYLDSVKKPTWVHDRTFTLTDEKITAQIKFTLKDTCGTSINFLAYGELALLIDDRGFKNGDNEVIMTLSDWKLAYIPRTGEYMIKSVAGISRFKFNAELYDVDAFRWK</sequence>
<dbReference type="AlphaFoldDB" id="A0A6D2KZJ3"/>
<keyword evidence="2" id="KW-1185">Reference proteome</keyword>
<evidence type="ECO:0000313" key="2">
    <source>
        <dbReference type="Proteomes" id="UP000467841"/>
    </source>
</evidence>
<dbReference type="Proteomes" id="UP000467841">
    <property type="component" value="Unassembled WGS sequence"/>
</dbReference>
<name>A0A6D2KZJ3_9BRAS</name>
<accession>A0A6D2KZJ3</accession>